<gene>
    <name evidence="1" type="ORF">B0T17DRAFT_179115</name>
</gene>
<reference evidence="1" key="1">
    <citation type="submission" date="2023-06" db="EMBL/GenBank/DDBJ databases">
        <title>Genome-scale phylogeny and comparative genomics of the fungal order Sordariales.</title>
        <authorList>
            <consortium name="Lawrence Berkeley National Laboratory"/>
            <person name="Hensen N."/>
            <person name="Bonometti L."/>
            <person name="Westerberg I."/>
            <person name="Brannstrom I.O."/>
            <person name="Guillou S."/>
            <person name="Cros-Aarteil S."/>
            <person name="Calhoun S."/>
            <person name="Haridas S."/>
            <person name="Kuo A."/>
            <person name="Mondo S."/>
            <person name="Pangilinan J."/>
            <person name="Riley R."/>
            <person name="LaButti K."/>
            <person name="Andreopoulos B."/>
            <person name="Lipzen A."/>
            <person name="Chen C."/>
            <person name="Yanf M."/>
            <person name="Daum C."/>
            <person name="Ng V."/>
            <person name="Clum A."/>
            <person name="Steindorff A."/>
            <person name="Ohm R."/>
            <person name="Martin F."/>
            <person name="Silar P."/>
            <person name="Natvig D."/>
            <person name="Lalanne C."/>
            <person name="Gautier V."/>
            <person name="Ament-velasquez S.L."/>
            <person name="Kruys A."/>
            <person name="Hutchinson M.I."/>
            <person name="Powell A.J."/>
            <person name="Barry K."/>
            <person name="Miller A.N."/>
            <person name="Grigoriev I.V."/>
            <person name="Debuchy R."/>
            <person name="Gladieux P."/>
            <person name="Thoren M.H."/>
            <person name="Johannesson H."/>
        </authorList>
    </citation>
    <scope>NUCLEOTIDE SEQUENCE</scope>
    <source>
        <strain evidence="1">SMH3391-2</strain>
    </source>
</reference>
<accession>A0AA40C8J6</accession>
<dbReference type="EMBL" id="JAULSR010000002">
    <property type="protein sequence ID" value="KAK0629167.1"/>
    <property type="molecule type" value="Genomic_DNA"/>
</dbReference>
<keyword evidence="2" id="KW-1185">Reference proteome</keyword>
<protein>
    <submittedName>
        <fullName evidence="1">Uncharacterized protein</fullName>
    </submittedName>
</protein>
<name>A0AA40C8J6_9PEZI</name>
<proteinExistence type="predicted"/>
<sequence length="187" mass="20260">MCVSPRNLVTLIHPCALKLLNIESCDLPPRDSLRQPLKTTLGVINPRRYTGLLIEQKDHGIPLQKFAVVMDDDTPYQGIDVYAGERIVTNHAGISGSDVQDIFRLPSITGPDTQSLRDSNAMDTTISGNSQVLFAITTPETSLMSDGISFNNLHTGKDLSYLGGASSDAGTCQSTETLGYFAKWEGN</sequence>
<dbReference type="Proteomes" id="UP001174934">
    <property type="component" value="Unassembled WGS sequence"/>
</dbReference>
<organism evidence="1 2">
    <name type="scientific">Bombardia bombarda</name>
    <dbReference type="NCBI Taxonomy" id="252184"/>
    <lineage>
        <taxon>Eukaryota</taxon>
        <taxon>Fungi</taxon>
        <taxon>Dikarya</taxon>
        <taxon>Ascomycota</taxon>
        <taxon>Pezizomycotina</taxon>
        <taxon>Sordariomycetes</taxon>
        <taxon>Sordariomycetidae</taxon>
        <taxon>Sordariales</taxon>
        <taxon>Lasiosphaeriaceae</taxon>
        <taxon>Bombardia</taxon>
    </lineage>
</organism>
<dbReference type="AlphaFoldDB" id="A0AA40C8J6"/>
<evidence type="ECO:0000313" key="1">
    <source>
        <dbReference type="EMBL" id="KAK0629167.1"/>
    </source>
</evidence>
<comment type="caution">
    <text evidence="1">The sequence shown here is derived from an EMBL/GenBank/DDBJ whole genome shotgun (WGS) entry which is preliminary data.</text>
</comment>
<evidence type="ECO:0000313" key="2">
    <source>
        <dbReference type="Proteomes" id="UP001174934"/>
    </source>
</evidence>